<proteinExistence type="predicted"/>
<protein>
    <submittedName>
        <fullName evidence="1">Uncharacterized protein</fullName>
    </submittedName>
</protein>
<evidence type="ECO:0000313" key="2">
    <source>
        <dbReference type="Proteomes" id="UP001172386"/>
    </source>
</evidence>
<evidence type="ECO:0000313" key="1">
    <source>
        <dbReference type="EMBL" id="KAJ9653731.1"/>
    </source>
</evidence>
<name>A0ACC3A1C2_9EURO</name>
<dbReference type="Proteomes" id="UP001172386">
    <property type="component" value="Unassembled WGS sequence"/>
</dbReference>
<accession>A0ACC3A1C2</accession>
<sequence length="135" mass="15044">MSAATGSKPSVRPYVLSKQEINALPLEDFSDKTKATGGWRNIFSSPDTPTDSLTIGIANFPPRTKSQESFEALHRHKQAEFYYVLSGQAIVKIDGVDYEVASGHALFIPGDAEHGLWNTSYEEEEVVYRFTEVEE</sequence>
<organism evidence="1 2">
    <name type="scientific">Neophaeococcomyces mojaviensis</name>
    <dbReference type="NCBI Taxonomy" id="3383035"/>
    <lineage>
        <taxon>Eukaryota</taxon>
        <taxon>Fungi</taxon>
        <taxon>Dikarya</taxon>
        <taxon>Ascomycota</taxon>
        <taxon>Pezizomycotina</taxon>
        <taxon>Eurotiomycetes</taxon>
        <taxon>Chaetothyriomycetidae</taxon>
        <taxon>Chaetothyriales</taxon>
        <taxon>Chaetothyriales incertae sedis</taxon>
        <taxon>Neophaeococcomyces</taxon>
    </lineage>
</organism>
<reference evidence="1" key="1">
    <citation type="submission" date="2022-10" db="EMBL/GenBank/DDBJ databases">
        <title>Culturing micro-colonial fungi from biological soil crusts in the Mojave desert and describing Neophaeococcomyces mojavensis, and introducing the new genera and species Taxawa tesnikishii.</title>
        <authorList>
            <person name="Kurbessoian T."/>
            <person name="Stajich J.E."/>
        </authorList>
    </citation>
    <scope>NUCLEOTIDE SEQUENCE</scope>
    <source>
        <strain evidence="1">JES_112</strain>
    </source>
</reference>
<gene>
    <name evidence="1" type="ORF">H2198_007129</name>
</gene>
<dbReference type="EMBL" id="JAPDRQ010000143">
    <property type="protein sequence ID" value="KAJ9653731.1"/>
    <property type="molecule type" value="Genomic_DNA"/>
</dbReference>
<comment type="caution">
    <text evidence="1">The sequence shown here is derived from an EMBL/GenBank/DDBJ whole genome shotgun (WGS) entry which is preliminary data.</text>
</comment>
<keyword evidence="2" id="KW-1185">Reference proteome</keyword>